<dbReference type="PANTHER" id="PTHR34894">
    <property type="entry name" value="SAM-DEPENDENT METHYLTRANSFERASE RSMI, CONSERVED SITE"/>
    <property type="match status" value="1"/>
</dbReference>
<keyword evidence="4" id="KW-1185">Reference proteome</keyword>
<reference evidence="3 4" key="1">
    <citation type="submission" date="2018-07" db="EMBL/GenBank/DDBJ databases">
        <title>The complete nuclear genome of the prasinophyte Chloropicon primus (CCMP1205).</title>
        <authorList>
            <person name="Pombert J.-F."/>
            <person name="Otis C."/>
            <person name="Turmel M."/>
            <person name="Lemieux C."/>
        </authorList>
    </citation>
    <scope>NUCLEOTIDE SEQUENCE [LARGE SCALE GENOMIC DNA]</scope>
    <source>
        <strain evidence="3 4">CCMP1205</strain>
    </source>
</reference>
<organism evidence="3 4">
    <name type="scientific">Chloropicon primus</name>
    <dbReference type="NCBI Taxonomy" id="1764295"/>
    <lineage>
        <taxon>Eukaryota</taxon>
        <taxon>Viridiplantae</taxon>
        <taxon>Chlorophyta</taxon>
        <taxon>Chloropicophyceae</taxon>
        <taxon>Chloropicales</taxon>
        <taxon>Chloropicaceae</taxon>
        <taxon>Chloropicon</taxon>
    </lineage>
</organism>
<proteinExistence type="predicted"/>
<dbReference type="STRING" id="1764295.A0A5B8MB84"/>
<name>A0A5B8MB84_9CHLO</name>
<accession>A0A5B8MB84</accession>
<evidence type="ECO:0000313" key="3">
    <source>
        <dbReference type="EMBL" id="QDZ17646.1"/>
    </source>
</evidence>
<feature type="region of interest" description="Disordered" evidence="2">
    <location>
        <begin position="1"/>
        <end position="42"/>
    </location>
</feature>
<protein>
    <submittedName>
        <fullName evidence="3">Uncharacterized protein</fullName>
    </submittedName>
</protein>
<feature type="compositionally biased region" description="Polar residues" evidence="2">
    <location>
        <begin position="842"/>
        <end position="854"/>
    </location>
</feature>
<dbReference type="EMBL" id="CP031034">
    <property type="protein sequence ID" value="QDZ17646.1"/>
    <property type="molecule type" value="Genomic_DNA"/>
</dbReference>
<evidence type="ECO:0000256" key="1">
    <source>
        <dbReference type="SAM" id="Coils"/>
    </source>
</evidence>
<feature type="coiled-coil region" evidence="1">
    <location>
        <begin position="232"/>
        <end position="259"/>
    </location>
</feature>
<dbReference type="Proteomes" id="UP000316726">
    <property type="component" value="Chromosome 1"/>
</dbReference>
<dbReference type="PANTHER" id="PTHR34894:SF5">
    <property type="entry name" value="EF-HAND DOMAIN-CONTAINING PROTEIN"/>
    <property type="match status" value="1"/>
</dbReference>
<gene>
    <name evidence="3" type="ORF">A3770_01p01640</name>
</gene>
<evidence type="ECO:0000256" key="2">
    <source>
        <dbReference type="SAM" id="MobiDB-lite"/>
    </source>
</evidence>
<sequence>MSALEKIVMVGRGPPPPKVEGEGEGEEGPGEEAFSVRSEEEVSDIPLGVQLLEYEQEKERAKVKSKSASRVPPSLPFNATSTRSFEKKVKAHIEKVDAEVWMKSAKPEEGRGVPMFKAVEEINNISLTLNELKRELTVDREDLTTTKILEEALEDRFPEELLETLAVVPESHSLREESGEDMMRHWKAFEIVDSVMDQEIQELGKLSAQHSKLMKKVHLRVNKLNSICRGKMESMQRSLQSHRRKNESLQEQIDYLTKKLDYFTEVVSSGSRDRKKLEKELGSSNKALSERNLNSSNLMARYFAEKTILTSELSIYKQQIMSLKADRENAVLSATKSLSSDLTVALSEWESMEQKLLILEHQVKKAQADSSDSLVRLHKNATVQTEVVNGKDLSASSLESSSSSDIVSANSSETDIIADTTLGSWELMYVSVGQNQSLQWVLSTIAALYNDAIRDSKFIRFSRQGTGYTFKDFVRRWHFTRYGLPYVAETNLADLIISVHRIARSNKHVRMFAYFCGIWDYRAKIYNEQIVFVMYTMQCLSRSKDVSCLFPEEGSFWVKPLEVYDVINEIFNTMRSDENARTFMANHVERLLDPIMDMYKSEDILFAMQSEWERQRNKMCAKLEAYYNFSVPEGQSMLAYDEFAMILGKVTHKPRPQVVTAVYDECRSLCIETKEMTLDIVQKAILKYGIGLWKLDVFPEISPPKLNDQSYSKNKMPRKTTGNPLFNILDHVLKSKLFDMSVADADELKVKLGIQSTIVKKFVETYDALIREYKDRVDAEQAWKLYRLFISQVNSGRKSNGYFWTRIGEMTHSHFWRGTEEPTSLDGEDSLLLSSSDDVSQDMGSPSIRPTRSPGSEVPSIVHSKDSSPNPGGKAGSSYTADFLVGNF</sequence>
<dbReference type="AlphaFoldDB" id="A0A5B8MB84"/>
<evidence type="ECO:0000313" key="4">
    <source>
        <dbReference type="Proteomes" id="UP000316726"/>
    </source>
</evidence>
<keyword evidence="1" id="KW-0175">Coiled coil</keyword>
<feature type="region of interest" description="Disordered" evidence="2">
    <location>
        <begin position="818"/>
        <end position="881"/>
    </location>
</feature>